<evidence type="ECO:0000259" key="10">
    <source>
        <dbReference type="Pfam" id="PF01769"/>
    </source>
</evidence>
<feature type="transmembrane region" description="Helical" evidence="9">
    <location>
        <begin position="136"/>
        <end position="164"/>
    </location>
</feature>
<evidence type="ECO:0000256" key="9">
    <source>
        <dbReference type="SAM" id="Phobius"/>
    </source>
</evidence>
<comment type="similarity">
    <text evidence="2">Belongs to the SLC41A transporter family.</text>
</comment>
<dbReference type="AlphaFoldDB" id="L2GWF4"/>
<dbReference type="Pfam" id="PF01769">
    <property type="entry name" value="MgtE"/>
    <property type="match status" value="1"/>
</dbReference>
<feature type="transmembrane region" description="Helical" evidence="9">
    <location>
        <begin position="203"/>
        <end position="224"/>
    </location>
</feature>
<evidence type="ECO:0000256" key="3">
    <source>
        <dbReference type="ARBA" id="ARBA00022448"/>
    </source>
</evidence>
<feature type="transmembrane region" description="Helical" evidence="9">
    <location>
        <begin position="59"/>
        <end position="83"/>
    </location>
</feature>
<dbReference type="PANTHER" id="PTHR16228">
    <property type="entry name" value="DIVALENT CATION TRANSPORTER SOLUTE CARRIER FAMILY 41"/>
    <property type="match status" value="1"/>
</dbReference>
<evidence type="ECO:0000313" key="11">
    <source>
        <dbReference type="EMBL" id="ELA47697.1"/>
    </source>
</evidence>
<dbReference type="Proteomes" id="UP000011081">
    <property type="component" value="Unassembled WGS sequence"/>
</dbReference>
<evidence type="ECO:0000256" key="8">
    <source>
        <dbReference type="ARBA" id="ARBA00023136"/>
    </source>
</evidence>
<evidence type="ECO:0000256" key="5">
    <source>
        <dbReference type="ARBA" id="ARBA00022842"/>
    </source>
</evidence>
<feature type="transmembrane region" description="Helical" evidence="9">
    <location>
        <begin position="176"/>
        <end position="197"/>
    </location>
</feature>
<dbReference type="PANTHER" id="PTHR16228:SF7">
    <property type="entry name" value="SLC41A_MGTE INTEGRAL MEMBRANE DOMAIN-CONTAINING PROTEIN"/>
    <property type="match status" value="1"/>
</dbReference>
<evidence type="ECO:0000256" key="7">
    <source>
        <dbReference type="ARBA" id="ARBA00023065"/>
    </source>
</evidence>
<dbReference type="OrthoDB" id="666972at2759"/>
<feature type="transmembrane region" description="Helical" evidence="9">
    <location>
        <begin position="236"/>
        <end position="256"/>
    </location>
</feature>
<comment type="subcellular location">
    <subcellularLocation>
        <location evidence="1">Membrane</location>
        <topology evidence="1">Multi-pass membrane protein</topology>
    </subcellularLocation>
</comment>
<dbReference type="GeneID" id="19878664"/>
<proteinExistence type="inferred from homology"/>
<dbReference type="EMBL" id="GL877413">
    <property type="protein sequence ID" value="ELA47697.1"/>
    <property type="molecule type" value="Genomic_DNA"/>
</dbReference>
<keyword evidence="4 9" id="KW-0812">Transmembrane</keyword>
<keyword evidence="3" id="KW-0813">Transport</keyword>
<dbReference type="OMA" id="NLEFCFQ"/>
<feature type="domain" description="SLC41A/MgtE integral membrane" evidence="10">
    <location>
        <begin position="66"/>
        <end position="195"/>
    </location>
</feature>
<gene>
    <name evidence="11" type="ORF">VCUG_00779</name>
</gene>
<feature type="transmembrane region" description="Helical" evidence="9">
    <location>
        <begin position="332"/>
        <end position="356"/>
    </location>
</feature>
<evidence type="ECO:0000256" key="4">
    <source>
        <dbReference type="ARBA" id="ARBA00022692"/>
    </source>
</evidence>
<feature type="transmembrane region" description="Helical" evidence="9">
    <location>
        <begin position="368"/>
        <end position="396"/>
    </location>
</feature>
<dbReference type="InterPro" id="IPR045349">
    <property type="entry name" value="SLC41A1-3"/>
</dbReference>
<dbReference type="InterPro" id="IPR036739">
    <property type="entry name" value="SLC41_membr_dom_sf"/>
</dbReference>
<dbReference type="InterPro" id="IPR006667">
    <property type="entry name" value="SLC41_membr_dom"/>
</dbReference>
<dbReference type="VEuPathDB" id="MicrosporidiaDB:VCUG_00779"/>
<dbReference type="GO" id="GO:0005886">
    <property type="term" value="C:plasma membrane"/>
    <property type="evidence" value="ECO:0007669"/>
    <property type="project" value="TreeGrafter"/>
</dbReference>
<sequence length="398" mass="44272">MTEQINYNEILVHDEHDRPMYSKSILSQSIPSLLISLIGFTIAGIYLEEANGTKLFLVYPLLLVATCILSFKGNIELIFAMHLSSISNVYSPVIEYARFAIDNACMVVVQSIIIGLSVGLVGMSVVIIRFENAFRYAVITLCSCLVSCLVSTLVVLLILLAAVLLFQNLQINPDNVVLPSIAAFSDYFTVLSLIFFFKLFHQMQSVTICATTIFLILFVVPFIIQVSRRSPAILPIQSLTLLIITFVLSSISGMLIEYFSIMYPFLASSAPVFCGLTGSTSFIYLNRKLTSLYTKQPHNKKASLFSLLIISLAMSLTYIIISNTLFEKLPNMFSFLFIICFLVDVLLLIELVDCILSRFQRSVEMAGVVALPLITSTADFFGSFFLVAIVLLMSFVNK</sequence>
<feature type="transmembrane region" description="Helical" evidence="9">
    <location>
        <begin position="305"/>
        <end position="326"/>
    </location>
</feature>
<dbReference type="SUPFAM" id="SSF161093">
    <property type="entry name" value="MgtE membrane domain-like"/>
    <property type="match status" value="2"/>
</dbReference>
<keyword evidence="8 9" id="KW-0472">Membrane</keyword>
<reference evidence="12" key="1">
    <citation type="submission" date="2011-03" db="EMBL/GenBank/DDBJ databases">
        <title>The genome sequence of Vavraia culicis strain floridensis.</title>
        <authorList>
            <consortium name="The Broad Institute Genome Sequencing Platform"/>
            <person name="Cuomo C."/>
            <person name="Becnel J."/>
            <person name="Sanscrainte N."/>
            <person name="Young S.K."/>
            <person name="Zeng Q."/>
            <person name="Gargeya S."/>
            <person name="Fitzgerald M."/>
            <person name="Haas B."/>
            <person name="Abouelleil A."/>
            <person name="Alvarado L."/>
            <person name="Arachchi H.M."/>
            <person name="Berlin A."/>
            <person name="Chapman S.B."/>
            <person name="Gearin G."/>
            <person name="Goldberg J."/>
            <person name="Griggs A."/>
            <person name="Gujja S."/>
            <person name="Hansen M."/>
            <person name="Heiman D."/>
            <person name="Howarth C."/>
            <person name="Larimer J."/>
            <person name="Lui A."/>
            <person name="MacDonald P.J.P."/>
            <person name="McCowen C."/>
            <person name="Montmayeur A."/>
            <person name="Murphy C."/>
            <person name="Neiman D."/>
            <person name="Pearson M."/>
            <person name="Priest M."/>
            <person name="Roberts A."/>
            <person name="Saif S."/>
            <person name="Shea T."/>
            <person name="Sisk P."/>
            <person name="Stolte C."/>
            <person name="Sykes S."/>
            <person name="Wortman J."/>
            <person name="Nusbaum C."/>
            <person name="Birren B."/>
        </authorList>
    </citation>
    <scope>NUCLEOTIDE SEQUENCE [LARGE SCALE GENOMIC DNA]</scope>
    <source>
        <strain evidence="12">floridensis</strain>
    </source>
</reference>
<evidence type="ECO:0000256" key="6">
    <source>
        <dbReference type="ARBA" id="ARBA00022989"/>
    </source>
</evidence>
<evidence type="ECO:0000313" key="12">
    <source>
        <dbReference type="Proteomes" id="UP000011081"/>
    </source>
</evidence>
<keyword evidence="12" id="KW-1185">Reference proteome</keyword>
<dbReference type="RefSeq" id="XP_008073802.1">
    <property type="nucleotide sequence ID" value="XM_008075611.1"/>
</dbReference>
<evidence type="ECO:0000256" key="1">
    <source>
        <dbReference type="ARBA" id="ARBA00004141"/>
    </source>
</evidence>
<feature type="transmembrane region" description="Helical" evidence="9">
    <location>
        <begin position="262"/>
        <end position="285"/>
    </location>
</feature>
<keyword evidence="5" id="KW-0460">Magnesium</keyword>
<keyword evidence="7" id="KW-0406">Ion transport</keyword>
<accession>L2GWF4</accession>
<feature type="transmembrane region" description="Helical" evidence="9">
    <location>
        <begin position="25"/>
        <end position="47"/>
    </location>
</feature>
<protein>
    <recommendedName>
        <fullName evidence="10">SLC41A/MgtE integral membrane domain-containing protein</fullName>
    </recommendedName>
</protein>
<dbReference type="GO" id="GO:0008324">
    <property type="term" value="F:monoatomic cation transmembrane transporter activity"/>
    <property type="evidence" value="ECO:0007669"/>
    <property type="project" value="InterPro"/>
</dbReference>
<organism evidence="11 12">
    <name type="scientific">Vavraia culicis (isolate floridensis)</name>
    <name type="common">Microsporidian parasite</name>
    <dbReference type="NCBI Taxonomy" id="948595"/>
    <lineage>
        <taxon>Eukaryota</taxon>
        <taxon>Fungi</taxon>
        <taxon>Fungi incertae sedis</taxon>
        <taxon>Microsporidia</taxon>
        <taxon>Pleistophoridae</taxon>
        <taxon>Vavraia</taxon>
    </lineage>
</organism>
<dbReference type="HOGENOM" id="CLU_059050_0_0_1"/>
<name>L2GWF4_VAVCU</name>
<dbReference type="InParanoid" id="L2GWF4"/>
<keyword evidence="6 9" id="KW-1133">Transmembrane helix</keyword>
<evidence type="ECO:0000256" key="2">
    <source>
        <dbReference type="ARBA" id="ARBA00009749"/>
    </source>
</evidence>
<dbReference type="Gene3D" id="1.10.357.20">
    <property type="entry name" value="SLC41 divalent cation transporters, integral membrane domain"/>
    <property type="match status" value="2"/>
</dbReference>
<feature type="transmembrane region" description="Helical" evidence="9">
    <location>
        <begin position="104"/>
        <end position="130"/>
    </location>
</feature>